<dbReference type="EC" id="2.4.1.221" evidence="3"/>
<name>A0A7R9IBY0_9NEOP</name>
<evidence type="ECO:0000256" key="4">
    <source>
        <dbReference type="ARBA" id="ARBA00022679"/>
    </source>
</evidence>
<evidence type="ECO:0000256" key="1">
    <source>
        <dbReference type="ARBA" id="ARBA00004240"/>
    </source>
</evidence>
<organism evidence="14">
    <name type="scientific">Timema tahoe</name>
    <dbReference type="NCBI Taxonomy" id="61484"/>
    <lineage>
        <taxon>Eukaryota</taxon>
        <taxon>Metazoa</taxon>
        <taxon>Ecdysozoa</taxon>
        <taxon>Arthropoda</taxon>
        <taxon>Hexapoda</taxon>
        <taxon>Insecta</taxon>
        <taxon>Pterygota</taxon>
        <taxon>Neoptera</taxon>
        <taxon>Polyneoptera</taxon>
        <taxon>Phasmatodea</taxon>
        <taxon>Timematodea</taxon>
        <taxon>Timematoidea</taxon>
        <taxon>Timematidae</taxon>
        <taxon>Timema</taxon>
    </lineage>
</organism>
<dbReference type="GO" id="GO:0005783">
    <property type="term" value="C:endoplasmic reticulum"/>
    <property type="evidence" value="ECO:0007669"/>
    <property type="project" value="UniProtKB-SubCell"/>
</dbReference>
<comment type="catalytic activity">
    <reaction evidence="12">
        <text>L-seryl-[protein] + GDP-beta-L-fucose = 3-O-(alpha-L-fucosyl)-L-seryl-[protein] + GDP + H(+)</text>
        <dbReference type="Rhea" id="RHEA:63644"/>
        <dbReference type="Rhea" id="RHEA-COMP:9863"/>
        <dbReference type="Rhea" id="RHEA-COMP:17914"/>
        <dbReference type="ChEBI" id="CHEBI:15378"/>
        <dbReference type="ChEBI" id="CHEBI:29999"/>
        <dbReference type="ChEBI" id="CHEBI:57273"/>
        <dbReference type="ChEBI" id="CHEBI:58189"/>
        <dbReference type="ChEBI" id="CHEBI:189632"/>
        <dbReference type="EC" id="2.4.1.221"/>
    </reaction>
    <physiologicalReaction direction="left-to-right" evidence="12">
        <dbReference type="Rhea" id="RHEA:63645"/>
    </physiologicalReaction>
</comment>
<dbReference type="InterPro" id="IPR045130">
    <property type="entry name" value="OFUT2-like"/>
</dbReference>
<keyword evidence="6" id="KW-0294">Fucose metabolism</keyword>
<evidence type="ECO:0000256" key="9">
    <source>
        <dbReference type="ARBA" id="ARBA00026232"/>
    </source>
</evidence>
<feature type="compositionally biased region" description="Polar residues" evidence="13">
    <location>
        <begin position="42"/>
        <end position="55"/>
    </location>
</feature>
<evidence type="ECO:0000256" key="10">
    <source>
        <dbReference type="ARBA" id="ARBA00033083"/>
    </source>
</evidence>
<keyword evidence="5" id="KW-0256">Endoplasmic reticulum</keyword>
<evidence type="ECO:0000256" key="12">
    <source>
        <dbReference type="ARBA" id="ARBA00048647"/>
    </source>
</evidence>
<evidence type="ECO:0000313" key="14">
    <source>
        <dbReference type="EMBL" id="CAD7453552.1"/>
    </source>
</evidence>
<reference evidence="14" key="1">
    <citation type="submission" date="2020-11" db="EMBL/GenBank/DDBJ databases">
        <authorList>
            <person name="Tran Van P."/>
        </authorList>
    </citation>
    <scope>NUCLEOTIDE SEQUENCE</scope>
</reference>
<dbReference type="Pfam" id="PF10250">
    <property type="entry name" value="O-FucT"/>
    <property type="match status" value="1"/>
</dbReference>
<dbReference type="InterPro" id="IPR019378">
    <property type="entry name" value="GDP-Fuc_O-FucTrfase"/>
</dbReference>
<sequence length="330" mass="38102">MTQNDWVGRYPLDLHRWSRVGFESNPLESPGQMQQQRLQGQTHRGTPHRSSGSNFHSKVGGCLITSLQLSDTRALNRRILAHYKNGALFNYFFSFITKPSHPLTLEKWNLVQLLQRSEQPSGGSALAMRSKVSGKELRGEKLFVTDTNSLDTSARNTKQHSVATNSTFEVKTLPRYILYDVNPLEGFNLRRDVYMRYAVLARHLQQNGDNWRLVLPPWGNLYHWQSRDVGSQTQLPWSLFFDIPSLQEFAPVLEMHSFFQEYKKTVFDQVFVLQHFKDSFENGIWEEKFEIQNCPTQLPYSPTCERGGGSLEKRSVVFQSDKGWIVLGLL</sequence>
<dbReference type="Gene3D" id="3.40.50.11340">
    <property type="match status" value="1"/>
</dbReference>
<feature type="compositionally biased region" description="Low complexity" evidence="13">
    <location>
        <begin position="32"/>
        <end position="41"/>
    </location>
</feature>
<dbReference type="AlphaFoldDB" id="A0A7R9IBY0"/>
<comment type="similarity">
    <text evidence="8">Belongs to the glycosyltransferase 68 family.</text>
</comment>
<feature type="region of interest" description="Disordered" evidence="13">
    <location>
        <begin position="24"/>
        <end position="55"/>
    </location>
</feature>
<evidence type="ECO:0000256" key="11">
    <source>
        <dbReference type="ARBA" id="ARBA00047273"/>
    </source>
</evidence>
<comment type="catalytic activity">
    <reaction evidence="11">
        <text>L-threonyl-[protein] + GDP-beta-L-fucose = 3-O-(alpha-L-fucosyl)-L-threonyl-[protein] + GDP + H(+)</text>
        <dbReference type="Rhea" id="RHEA:70491"/>
        <dbReference type="Rhea" id="RHEA-COMP:11060"/>
        <dbReference type="Rhea" id="RHEA-COMP:17915"/>
        <dbReference type="ChEBI" id="CHEBI:15378"/>
        <dbReference type="ChEBI" id="CHEBI:30013"/>
        <dbReference type="ChEBI" id="CHEBI:57273"/>
        <dbReference type="ChEBI" id="CHEBI:58189"/>
        <dbReference type="ChEBI" id="CHEBI:189631"/>
        <dbReference type="EC" id="2.4.1.221"/>
    </reaction>
    <physiologicalReaction direction="left-to-right" evidence="11">
        <dbReference type="Rhea" id="RHEA:70492"/>
    </physiologicalReaction>
</comment>
<evidence type="ECO:0000256" key="13">
    <source>
        <dbReference type="SAM" id="MobiDB-lite"/>
    </source>
</evidence>
<dbReference type="PANTHER" id="PTHR13398:SF0">
    <property type="entry name" value="GDP-FUCOSE PROTEIN O-FUCOSYLTRANSFERASE 2"/>
    <property type="match status" value="1"/>
</dbReference>
<evidence type="ECO:0000256" key="5">
    <source>
        <dbReference type="ARBA" id="ARBA00022824"/>
    </source>
</evidence>
<evidence type="ECO:0000256" key="6">
    <source>
        <dbReference type="ARBA" id="ARBA00023253"/>
    </source>
</evidence>
<evidence type="ECO:0000256" key="3">
    <source>
        <dbReference type="ARBA" id="ARBA00012196"/>
    </source>
</evidence>
<dbReference type="PANTHER" id="PTHR13398">
    <property type="entry name" value="GDP-FUCOSE PROTEIN O-FUCOSYLTRANSFERASE 2"/>
    <property type="match status" value="1"/>
</dbReference>
<dbReference type="GO" id="GO:0046922">
    <property type="term" value="F:peptide-O-fucosyltransferase activity"/>
    <property type="evidence" value="ECO:0007669"/>
    <property type="project" value="UniProtKB-EC"/>
</dbReference>
<evidence type="ECO:0000256" key="2">
    <source>
        <dbReference type="ARBA" id="ARBA00004922"/>
    </source>
</evidence>
<keyword evidence="4" id="KW-0808">Transferase</keyword>
<dbReference type="GO" id="GO:0006004">
    <property type="term" value="P:fucose metabolic process"/>
    <property type="evidence" value="ECO:0007669"/>
    <property type="project" value="UniProtKB-KW"/>
</dbReference>
<dbReference type="EMBL" id="OE000354">
    <property type="protein sequence ID" value="CAD7453552.1"/>
    <property type="molecule type" value="Genomic_DNA"/>
</dbReference>
<comment type="pathway">
    <text evidence="2">Protein modification; protein glycosylation.</text>
</comment>
<proteinExistence type="inferred from homology"/>
<comment type="subcellular location">
    <subcellularLocation>
        <location evidence="1">Endoplasmic reticulum</location>
    </subcellularLocation>
</comment>
<evidence type="ECO:0000256" key="8">
    <source>
        <dbReference type="ARBA" id="ARBA00025803"/>
    </source>
</evidence>
<keyword evidence="7" id="KW-0119">Carbohydrate metabolism</keyword>
<protein>
    <recommendedName>
        <fullName evidence="9">GDP-fucose protein O-fucosyltransferase 2</fullName>
        <ecNumber evidence="3">2.4.1.221</ecNumber>
    </recommendedName>
    <alternativeName>
        <fullName evidence="10">Peptide-O-fucosyltransferase 2</fullName>
    </alternativeName>
</protein>
<gene>
    <name evidence="14" type="ORF">TTEB3V08_LOCUS1682</name>
</gene>
<accession>A0A7R9IBY0</accession>
<evidence type="ECO:0000256" key="7">
    <source>
        <dbReference type="ARBA" id="ARBA00023277"/>
    </source>
</evidence>